<organism evidence="12">
    <name type="scientific">Rhizopus microsporus var. microsporus</name>
    <dbReference type="NCBI Taxonomy" id="86635"/>
    <lineage>
        <taxon>Eukaryota</taxon>
        <taxon>Fungi</taxon>
        <taxon>Fungi incertae sedis</taxon>
        <taxon>Mucoromycota</taxon>
        <taxon>Mucoromycotina</taxon>
        <taxon>Mucoromycetes</taxon>
        <taxon>Mucorales</taxon>
        <taxon>Mucorineae</taxon>
        <taxon>Rhizopodaceae</taxon>
        <taxon>Rhizopus</taxon>
    </lineage>
</organism>
<dbReference type="SUPFAM" id="SSF57667">
    <property type="entry name" value="beta-beta-alpha zinc fingers"/>
    <property type="match status" value="1"/>
</dbReference>
<evidence type="ECO:0000256" key="8">
    <source>
        <dbReference type="ARBA" id="ARBA00023187"/>
    </source>
</evidence>
<dbReference type="Gene3D" id="2.60.40.2690">
    <property type="match status" value="1"/>
</dbReference>
<dbReference type="Gene3D" id="3.30.160.60">
    <property type="entry name" value="Classic Zinc Finger"/>
    <property type="match status" value="1"/>
</dbReference>
<dbReference type="InterPro" id="IPR052092">
    <property type="entry name" value="SF3A2"/>
</dbReference>
<dbReference type="InterPro" id="IPR013087">
    <property type="entry name" value="Znf_C2H2_type"/>
</dbReference>
<reference evidence="12" key="1">
    <citation type="journal article" date="2016" name="Proc. Natl. Acad. Sci. U.S.A.">
        <title>Lipid metabolic changes in an early divergent fungus govern the establishment of a mutualistic symbiosis with endobacteria.</title>
        <authorList>
            <person name="Lastovetsky O.A."/>
            <person name="Gaspar M.L."/>
            <person name="Mondo S.J."/>
            <person name="LaButti K.M."/>
            <person name="Sandor L."/>
            <person name="Grigoriev I.V."/>
            <person name="Henry S.A."/>
            <person name="Pawlowska T.E."/>
        </authorList>
    </citation>
    <scope>NUCLEOTIDE SEQUENCE [LARGE SCALE GENOMIC DNA]</scope>
    <source>
        <strain evidence="12">ATCC 52814</strain>
    </source>
</reference>
<comment type="subcellular location">
    <subcellularLocation>
        <location evidence="1">Nucleus</location>
    </subcellularLocation>
</comment>
<dbReference type="GO" id="GO:0071013">
    <property type="term" value="C:catalytic step 2 spliceosome"/>
    <property type="evidence" value="ECO:0007669"/>
    <property type="project" value="TreeGrafter"/>
</dbReference>
<keyword evidence="3" id="KW-0507">mRNA processing</keyword>
<keyword evidence="9" id="KW-0539">Nucleus</keyword>
<evidence type="ECO:0000259" key="11">
    <source>
        <dbReference type="PROSITE" id="PS50171"/>
    </source>
</evidence>
<dbReference type="PANTHER" id="PTHR23205">
    <property type="entry name" value="SPLICING FACTOR 3A SUBUNIT 2"/>
    <property type="match status" value="1"/>
</dbReference>
<name>A0A1X0RCW3_RHIZD</name>
<dbReference type="Proteomes" id="UP000242414">
    <property type="component" value="Unassembled WGS sequence"/>
</dbReference>
<evidence type="ECO:0000256" key="3">
    <source>
        <dbReference type="ARBA" id="ARBA00022664"/>
    </source>
</evidence>
<evidence type="ECO:0000256" key="7">
    <source>
        <dbReference type="ARBA" id="ARBA00022833"/>
    </source>
</evidence>
<dbReference type="PROSITE" id="PS50171">
    <property type="entry name" value="ZF_MATRIN"/>
    <property type="match status" value="1"/>
</dbReference>
<keyword evidence="4" id="KW-0479">Metal-binding</keyword>
<dbReference type="GO" id="GO:0003676">
    <property type="term" value="F:nucleic acid binding"/>
    <property type="evidence" value="ECO:0007669"/>
    <property type="project" value="InterPro"/>
</dbReference>
<evidence type="ECO:0000256" key="5">
    <source>
        <dbReference type="ARBA" id="ARBA00022728"/>
    </source>
</evidence>
<dbReference type="SMART" id="SM00451">
    <property type="entry name" value="ZnF_U1"/>
    <property type="match status" value="1"/>
</dbReference>
<dbReference type="GO" id="GO:0071004">
    <property type="term" value="C:U2-type prespliceosome"/>
    <property type="evidence" value="ECO:0007669"/>
    <property type="project" value="TreeGrafter"/>
</dbReference>
<dbReference type="GO" id="GO:0008270">
    <property type="term" value="F:zinc ion binding"/>
    <property type="evidence" value="ECO:0007669"/>
    <property type="project" value="UniProtKB-KW"/>
</dbReference>
<dbReference type="OrthoDB" id="10250970at2759"/>
<dbReference type="GO" id="GO:0000245">
    <property type="term" value="P:spliceosomal complex assembly"/>
    <property type="evidence" value="ECO:0007669"/>
    <property type="project" value="TreeGrafter"/>
</dbReference>
<accession>A0A1X0RCW3</accession>
<protein>
    <recommendedName>
        <fullName evidence="11">Matrin-type domain-containing protein</fullName>
    </recommendedName>
</protein>
<evidence type="ECO:0000256" key="1">
    <source>
        <dbReference type="ARBA" id="ARBA00004123"/>
    </source>
</evidence>
<evidence type="ECO:0000313" key="12">
    <source>
        <dbReference type="EMBL" id="ORE09857.1"/>
    </source>
</evidence>
<dbReference type="Pfam" id="PF16835">
    <property type="entry name" value="SF3A2"/>
    <property type="match status" value="1"/>
</dbReference>
<evidence type="ECO:0000256" key="10">
    <source>
        <dbReference type="SAM" id="MobiDB-lite"/>
    </source>
</evidence>
<feature type="domain" description="Matrin-type" evidence="11">
    <location>
        <begin position="54"/>
        <end position="84"/>
    </location>
</feature>
<dbReference type="FunFam" id="2.60.40.2690:FF:000002">
    <property type="entry name" value="Splicing factor 3a subunit 2"/>
    <property type="match status" value="1"/>
</dbReference>
<dbReference type="InterPro" id="IPR003604">
    <property type="entry name" value="Matrin/U1-like-C_Znf_C2H2"/>
</dbReference>
<keyword evidence="5" id="KW-0747">Spliceosome</keyword>
<keyword evidence="8" id="KW-0508">mRNA splicing</keyword>
<keyword evidence="6" id="KW-0863">Zinc-finger</keyword>
<dbReference type="VEuPathDB" id="FungiDB:BCV72DRAFT_46608"/>
<comment type="similarity">
    <text evidence="2">Belongs to the SF3A2 family.</text>
</comment>
<feature type="region of interest" description="Disordered" evidence="10">
    <location>
        <begin position="1"/>
        <end position="23"/>
    </location>
</feature>
<gene>
    <name evidence="12" type="ORF">BCV72DRAFT_46608</name>
</gene>
<keyword evidence="7" id="KW-0862">Zinc</keyword>
<evidence type="ECO:0000256" key="4">
    <source>
        <dbReference type="ARBA" id="ARBA00022723"/>
    </source>
</evidence>
<dbReference type="GO" id="GO:0005686">
    <property type="term" value="C:U2 snRNP"/>
    <property type="evidence" value="ECO:0007669"/>
    <property type="project" value="TreeGrafter"/>
</dbReference>
<dbReference type="InterPro" id="IPR000690">
    <property type="entry name" value="Matrin/U1-C_Znf_C2H2"/>
</dbReference>
<evidence type="ECO:0000256" key="6">
    <source>
        <dbReference type="ARBA" id="ARBA00022771"/>
    </source>
</evidence>
<evidence type="ECO:0000256" key="9">
    <source>
        <dbReference type="ARBA" id="ARBA00023242"/>
    </source>
</evidence>
<dbReference type="InterPro" id="IPR036236">
    <property type="entry name" value="Znf_C2H2_sf"/>
</dbReference>
<dbReference type="AlphaFoldDB" id="A0A1X0RCW3"/>
<dbReference type="PANTHER" id="PTHR23205:SF0">
    <property type="entry name" value="SPLICING FACTOR 3A SUBUNIT 2"/>
    <property type="match status" value="1"/>
</dbReference>
<evidence type="ECO:0000256" key="2">
    <source>
        <dbReference type="ARBA" id="ARBA00008995"/>
    </source>
</evidence>
<proteinExistence type="inferred from homology"/>
<sequence>MDFQNRVGSKHRGGGVASYSESNVDRRERLRKLAMETIDISKDPYFMKNHLGSYECKLCLTLHTSEGSYLAHTQGKKHQTNLARRAAREAKENNLVQPAIGPAKPVIAPRRNIIKIGRPGYRITKVRDPVTRQLGFLYQIQYPEIGQEVKPRHRFMGAYEQKVEPPNNAYQYLVIAAEPYESIAFKIQSTKVDETPGKFWTHWDHDLKQFSLQFFFKSERSTMFEGMEATPTAAPPTAMV</sequence>
<dbReference type="Pfam" id="PF12874">
    <property type="entry name" value="zf-met"/>
    <property type="match status" value="1"/>
</dbReference>
<dbReference type="SMART" id="SM01050">
    <property type="entry name" value="CactinC_cactus"/>
    <property type="match status" value="1"/>
</dbReference>
<dbReference type="InterPro" id="IPR031781">
    <property type="entry name" value="SF3A2_dom"/>
</dbReference>
<dbReference type="EMBL" id="KV921871">
    <property type="protein sequence ID" value="ORE09857.1"/>
    <property type="molecule type" value="Genomic_DNA"/>
</dbReference>